<evidence type="ECO:0000313" key="2">
    <source>
        <dbReference type="EMBL" id="EAU63001.1"/>
    </source>
</evidence>
<reference evidence="2 3" key="1">
    <citation type="submission" date="2006-04" db="EMBL/GenBank/DDBJ databases">
        <authorList>
            <person name="Nierman W.C."/>
        </authorList>
    </citation>
    <scope>NUCLEOTIDE SEQUENCE [LARGE SCALE GENOMIC DNA]</scope>
    <source>
        <strain evidence="2 3">DW4/3-1</strain>
    </source>
</reference>
<feature type="region of interest" description="Disordered" evidence="1">
    <location>
        <begin position="107"/>
        <end position="134"/>
    </location>
</feature>
<feature type="region of interest" description="Disordered" evidence="1">
    <location>
        <begin position="304"/>
        <end position="406"/>
    </location>
</feature>
<comment type="caution">
    <text evidence="2">The sequence shown here is derived from an EMBL/GenBank/DDBJ whole genome shotgun (WGS) entry which is preliminary data.</text>
</comment>
<dbReference type="Proteomes" id="UP000032702">
    <property type="component" value="Unassembled WGS sequence"/>
</dbReference>
<feature type="compositionally biased region" description="Basic residues" evidence="1">
    <location>
        <begin position="250"/>
        <end position="282"/>
    </location>
</feature>
<feature type="region of interest" description="Disordered" evidence="1">
    <location>
        <begin position="151"/>
        <end position="175"/>
    </location>
</feature>
<dbReference type="EMBL" id="AAMD01000190">
    <property type="protein sequence ID" value="EAU63001.1"/>
    <property type="molecule type" value="Genomic_DNA"/>
</dbReference>
<organism evidence="2 3">
    <name type="scientific">Stigmatella aurantiaca (strain DW4/3-1)</name>
    <dbReference type="NCBI Taxonomy" id="378806"/>
    <lineage>
        <taxon>Bacteria</taxon>
        <taxon>Pseudomonadati</taxon>
        <taxon>Myxococcota</taxon>
        <taxon>Myxococcia</taxon>
        <taxon>Myxococcales</taxon>
        <taxon>Cystobacterineae</taxon>
        <taxon>Archangiaceae</taxon>
        <taxon>Stigmatella</taxon>
    </lineage>
</organism>
<evidence type="ECO:0000256" key="1">
    <source>
        <dbReference type="SAM" id="MobiDB-lite"/>
    </source>
</evidence>
<dbReference type="AlphaFoldDB" id="Q08R92"/>
<gene>
    <name evidence="2" type="ORF">STIAU_7684</name>
</gene>
<feature type="compositionally biased region" description="Basic and acidic residues" evidence="1">
    <location>
        <begin position="13"/>
        <end position="25"/>
    </location>
</feature>
<proteinExistence type="predicted"/>
<accession>Q08R92</accession>
<feature type="region of interest" description="Disordered" evidence="1">
    <location>
        <begin position="1"/>
        <end position="32"/>
    </location>
</feature>
<feature type="compositionally biased region" description="Low complexity" evidence="1">
    <location>
        <begin position="342"/>
        <end position="352"/>
    </location>
</feature>
<protein>
    <submittedName>
        <fullName evidence="2">Uncharacterized protein</fullName>
    </submittedName>
</protein>
<evidence type="ECO:0000313" key="3">
    <source>
        <dbReference type="Proteomes" id="UP000032702"/>
    </source>
</evidence>
<feature type="region of interest" description="Disordered" evidence="1">
    <location>
        <begin position="240"/>
        <end position="292"/>
    </location>
</feature>
<name>Q08R92_STIAD</name>
<sequence>MLDAFAARGGPHHQQEPETTREKTGHGKHPSHLGLKDLLHAAGGLLDALAGKVHLLAGAVDAGLEREQLPGRKSPSRFRLRQDVIQLPLRLHDPLQHLLGLRHPRHRRGGLPHPHRGLDRVGCAPGGNGSRRLPVRPLRPLQHLAEPLPAHLLRGHSPHPSNPTDPVDGHGAQSLSDVVDGGLRRIVADLHDVGDGVVLAALLLHPVLELEVLQVELLPFGGHELLGFEQVPRLPLARRTADAWQPPAAARHRRHRRNRRANAGHRRAHHGWARHHSSRQPRPRPDDFVSGSREDGAELVLRRLARQGGRDGQRGNAGIIFHGRSPDANASRSPFQPACQRPPSSGPGDVPSGNPPPCPPPPPGKSTGWDGERPLTSQGWTPEKLRLRRPAPDLSHPVAREESPWP</sequence>
<feature type="compositionally biased region" description="Pro residues" evidence="1">
    <location>
        <begin position="353"/>
        <end position="364"/>
    </location>
</feature>
<feature type="compositionally biased region" description="Basic and acidic residues" evidence="1">
    <location>
        <begin position="283"/>
        <end position="292"/>
    </location>
</feature>